<feature type="region of interest" description="Disordered" evidence="12">
    <location>
        <begin position="46"/>
        <end position="70"/>
    </location>
</feature>
<feature type="compositionally biased region" description="Basic and acidic residues" evidence="12">
    <location>
        <begin position="420"/>
        <end position="433"/>
    </location>
</feature>
<proteinExistence type="inferred from homology"/>
<evidence type="ECO:0000256" key="1">
    <source>
        <dbReference type="ARBA" id="ARBA00004496"/>
    </source>
</evidence>
<dbReference type="InterPro" id="IPR047139">
    <property type="entry name" value="ANKZ1/VMS1"/>
</dbReference>
<evidence type="ECO:0000256" key="8">
    <source>
        <dbReference type="ARBA" id="ARBA00023043"/>
    </source>
</evidence>
<accession>A0A250WXB4</accession>
<keyword evidence="9 11" id="KW-0175">Coiled coil</keyword>
<keyword evidence="4 10" id="KW-0540">Nuclease</keyword>
<comment type="domain">
    <text evidence="10">The VLRF1 domain mediates binding to the 60S ribosomal subunit.</text>
</comment>
<comment type="caution">
    <text evidence="14">The sequence shown here is derived from an EMBL/GenBank/DDBJ whole genome shotgun (WGS) entry which is preliminary data.</text>
</comment>
<feature type="domain" description="VLRF1" evidence="13">
    <location>
        <begin position="231"/>
        <end position="393"/>
    </location>
</feature>
<dbReference type="GO" id="GO:0004519">
    <property type="term" value="F:endonuclease activity"/>
    <property type="evidence" value="ECO:0007669"/>
    <property type="project" value="UniProtKB-KW"/>
</dbReference>
<dbReference type="PANTHER" id="PTHR16036:SF2">
    <property type="entry name" value="TRNA ENDONUCLEASE ANKZF1"/>
    <property type="match status" value="1"/>
</dbReference>
<evidence type="ECO:0000256" key="11">
    <source>
        <dbReference type="SAM" id="Coils"/>
    </source>
</evidence>
<dbReference type="AlphaFoldDB" id="A0A250WXB4"/>
<name>A0A250WXB4_9CHLO</name>
<evidence type="ECO:0000256" key="2">
    <source>
        <dbReference type="ARBA" id="ARBA00009262"/>
    </source>
</evidence>
<dbReference type="SUPFAM" id="SSF48403">
    <property type="entry name" value="Ankyrin repeat"/>
    <property type="match status" value="1"/>
</dbReference>
<dbReference type="STRING" id="1157962.A0A250WXB4"/>
<evidence type="ECO:0000313" key="15">
    <source>
        <dbReference type="Proteomes" id="UP000232323"/>
    </source>
</evidence>
<dbReference type="PROSITE" id="PS52044">
    <property type="entry name" value="VLRF1"/>
    <property type="match status" value="1"/>
</dbReference>
<dbReference type="OrthoDB" id="429841at2759"/>
<evidence type="ECO:0000256" key="9">
    <source>
        <dbReference type="ARBA" id="ARBA00023054"/>
    </source>
</evidence>
<feature type="compositionally biased region" description="Low complexity" evidence="12">
    <location>
        <begin position="162"/>
        <end position="180"/>
    </location>
</feature>
<sequence length="677" mass="74151">MTRVAGNIFQLAFGDVPAHIDPYYNQGQVELVQNHDHDQQILKENDEGERQHSPEPSTGPSIAEQQSSKWNESGATCIACGIGIALPGFNTSTEQREHFKTDWHRYNVKRRLANQPPASEKEFDRMVEVQEVSSISGSSSDEDDDVVSLRPFPEADEELETSSTNQSRQHHNNNNNQGPQHVFQYADERYLAVWRCLLLQDHLSRAQAAGAASDPDSLQEQLKQLVSATASTQLWVVIMLRGGHFAAAVLRRSRNAAAAGARKFVLDPAGDPFEVVDHRTFHRYVVRAKAGGKQSSKDGKFHSAGSRLRAYNEFALEKDVQELLHAWSPHLAAAQLIFVSAPSSNSKAVFGTAADRETSPLSSSDPRVRRVPFMTQRPTFSEVKRVVRVLASVFEIPSEVIEKQRQQVLEAEAAAAAHADSQRQQKAEQREAATKPVPSTLALQIEALQDAPIGRSMPLHRAARSGDADRVTMLLTSGRHDPSVKDEQGRTPYALAADKAVRDAFRRYMAQNPGLWNYTASGVPSALTEDMEAAQLAKKAEKKAKLKAKEKERKALDEERKRAATAAAAEATAKEIEQAAAEAAALSSRLSNMRTPIGTSSSSSSKVGGSAGGRGRPISSTISGRGGSGGRNQQQKQQAPLTPEEMARRRETMAAAAETRMRALQQQAQQQQLWLVA</sequence>
<organism evidence="14 15">
    <name type="scientific">Chlamydomonas eustigma</name>
    <dbReference type="NCBI Taxonomy" id="1157962"/>
    <lineage>
        <taxon>Eukaryota</taxon>
        <taxon>Viridiplantae</taxon>
        <taxon>Chlorophyta</taxon>
        <taxon>core chlorophytes</taxon>
        <taxon>Chlorophyceae</taxon>
        <taxon>CS clade</taxon>
        <taxon>Chlamydomonadales</taxon>
        <taxon>Chlamydomonadaceae</taxon>
        <taxon>Chlamydomonas</taxon>
    </lineage>
</organism>
<evidence type="ECO:0000259" key="13">
    <source>
        <dbReference type="PROSITE" id="PS52044"/>
    </source>
</evidence>
<dbReference type="InterPro" id="IPR036770">
    <property type="entry name" value="Ankyrin_rpt-contain_sf"/>
</dbReference>
<evidence type="ECO:0000256" key="4">
    <source>
        <dbReference type="ARBA" id="ARBA00022722"/>
    </source>
</evidence>
<dbReference type="EMBL" id="BEGY01000012">
    <property type="protein sequence ID" value="GAX75474.1"/>
    <property type="molecule type" value="Genomic_DNA"/>
</dbReference>
<keyword evidence="15" id="KW-1185">Reference proteome</keyword>
<feature type="coiled-coil region" evidence="11">
    <location>
        <begin position="534"/>
        <end position="589"/>
    </location>
</feature>
<keyword evidence="8" id="KW-0040">ANK repeat</keyword>
<dbReference type="Gene3D" id="1.25.40.20">
    <property type="entry name" value="Ankyrin repeat-containing domain"/>
    <property type="match status" value="1"/>
</dbReference>
<evidence type="ECO:0000256" key="3">
    <source>
        <dbReference type="ARBA" id="ARBA00022490"/>
    </source>
</evidence>
<evidence type="ECO:0000256" key="10">
    <source>
        <dbReference type="PROSITE-ProRule" id="PRU01389"/>
    </source>
</evidence>
<dbReference type="Proteomes" id="UP000232323">
    <property type="component" value="Unassembled WGS sequence"/>
</dbReference>
<evidence type="ECO:0000313" key="14">
    <source>
        <dbReference type="EMBL" id="GAX75474.1"/>
    </source>
</evidence>
<feature type="active site" evidence="10">
    <location>
        <position position="294"/>
    </location>
</feature>
<dbReference type="GO" id="GO:0016787">
    <property type="term" value="F:hydrolase activity"/>
    <property type="evidence" value="ECO:0007669"/>
    <property type="project" value="UniProtKB-KW"/>
</dbReference>
<dbReference type="GO" id="GO:0005737">
    <property type="term" value="C:cytoplasm"/>
    <property type="evidence" value="ECO:0007669"/>
    <property type="project" value="UniProtKB-SubCell"/>
</dbReference>
<dbReference type="GO" id="GO:0036503">
    <property type="term" value="P:ERAD pathway"/>
    <property type="evidence" value="ECO:0007669"/>
    <property type="project" value="TreeGrafter"/>
</dbReference>
<gene>
    <name evidence="14" type="ORF">CEUSTIGMA_g2917.t1</name>
</gene>
<evidence type="ECO:0000256" key="5">
    <source>
        <dbReference type="ARBA" id="ARBA00022737"/>
    </source>
</evidence>
<feature type="region of interest" description="Disordered" evidence="12">
    <location>
        <begin position="155"/>
        <end position="180"/>
    </location>
</feature>
<dbReference type="InterPro" id="IPR041175">
    <property type="entry name" value="VLRF1/Vms1"/>
</dbReference>
<evidence type="ECO:0000256" key="6">
    <source>
        <dbReference type="ARBA" id="ARBA00022759"/>
    </source>
</evidence>
<reference evidence="14 15" key="1">
    <citation type="submission" date="2017-08" db="EMBL/GenBank/DDBJ databases">
        <title>Acidophilic green algal genome provides insights into adaptation to an acidic environment.</title>
        <authorList>
            <person name="Hirooka S."/>
            <person name="Hirose Y."/>
            <person name="Kanesaki Y."/>
            <person name="Higuchi S."/>
            <person name="Fujiwara T."/>
            <person name="Onuma R."/>
            <person name="Era A."/>
            <person name="Ohbayashi R."/>
            <person name="Uzuka A."/>
            <person name="Nozaki H."/>
            <person name="Yoshikawa H."/>
            <person name="Miyagishima S.Y."/>
        </authorList>
    </citation>
    <scope>NUCLEOTIDE SEQUENCE [LARGE SCALE GENOMIC DNA]</scope>
    <source>
        <strain evidence="14 15">NIES-2499</strain>
    </source>
</reference>
<evidence type="ECO:0000256" key="7">
    <source>
        <dbReference type="ARBA" id="ARBA00022801"/>
    </source>
</evidence>
<comment type="similarity">
    <text evidence="2 10">Belongs to the ANKZF1/VMS1 family.</text>
</comment>
<feature type="compositionally biased region" description="Polar residues" evidence="12">
    <location>
        <begin position="54"/>
        <end position="70"/>
    </location>
</feature>
<dbReference type="Pfam" id="PF18826">
    <property type="entry name" value="bVLRF1"/>
    <property type="match status" value="1"/>
</dbReference>
<keyword evidence="5" id="KW-0677">Repeat</keyword>
<feature type="compositionally biased region" description="Low complexity" evidence="12">
    <location>
        <begin position="598"/>
        <end position="608"/>
    </location>
</feature>
<keyword evidence="7 10" id="KW-0378">Hydrolase</keyword>
<comment type="subcellular location">
    <subcellularLocation>
        <location evidence="1">Cytoplasm</location>
    </subcellularLocation>
</comment>
<keyword evidence="3 10" id="KW-0963">Cytoplasm</keyword>
<keyword evidence="6 10" id="KW-0255">Endonuclease</keyword>
<dbReference type="PANTHER" id="PTHR16036">
    <property type="entry name" value="ANKYRIN REPEAT AND ZINC FINGER DOMAIN-CONTAINING PROTEIN 1"/>
    <property type="match status" value="1"/>
</dbReference>
<feature type="region of interest" description="Disordered" evidence="12">
    <location>
        <begin position="592"/>
        <end position="661"/>
    </location>
</feature>
<feature type="region of interest" description="Disordered" evidence="12">
    <location>
        <begin position="419"/>
        <end position="438"/>
    </location>
</feature>
<protein>
    <recommendedName>
        <fullName evidence="13">VLRF1 domain-containing protein</fullName>
    </recommendedName>
</protein>
<evidence type="ECO:0000256" key="12">
    <source>
        <dbReference type="SAM" id="MobiDB-lite"/>
    </source>
</evidence>